<keyword evidence="2" id="KW-0732">Signal</keyword>
<evidence type="ECO:0000256" key="2">
    <source>
        <dbReference type="SAM" id="SignalP"/>
    </source>
</evidence>
<evidence type="ECO:0000313" key="4">
    <source>
        <dbReference type="Proteomes" id="UP000317093"/>
    </source>
</evidence>
<evidence type="ECO:0000313" key="3">
    <source>
        <dbReference type="EMBL" id="QDU62189.1"/>
    </source>
</evidence>
<dbReference type="KEGG" id="knv:Pan216_30560"/>
<feature type="region of interest" description="Disordered" evidence="1">
    <location>
        <begin position="89"/>
        <end position="135"/>
    </location>
</feature>
<evidence type="ECO:0000256" key="1">
    <source>
        <dbReference type="SAM" id="MobiDB-lite"/>
    </source>
</evidence>
<proteinExistence type="predicted"/>
<dbReference type="AlphaFoldDB" id="A0A518B5E6"/>
<feature type="chain" id="PRO_5021739554" evidence="2">
    <location>
        <begin position="28"/>
        <end position="135"/>
    </location>
</feature>
<dbReference type="RefSeq" id="WP_145258766.1">
    <property type="nucleotide sequence ID" value="NZ_CP036279.1"/>
</dbReference>
<organism evidence="3 4">
    <name type="scientific">Kolteria novifilia</name>
    <dbReference type="NCBI Taxonomy" id="2527975"/>
    <lineage>
        <taxon>Bacteria</taxon>
        <taxon>Pseudomonadati</taxon>
        <taxon>Planctomycetota</taxon>
        <taxon>Planctomycetia</taxon>
        <taxon>Kolteriales</taxon>
        <taxon>Kolteriaceae</taxon>
        <taxon>Kolteria</taxon>
    </lineage>
</organism>
<dbReference type="EMBL" id="CP036279">
    <property type="protein sequence ID" value="QDU62189.1"/>
    <property type="molecule type" value="Genomic_DNA"/>
</dbReference>
<dbReference type="OrthoDB" id="291487at2"/>
<keyword evidence="4" id="KW-1185">Reference proteome</keyword>
<name>A0A518B5E6_9BACT</name>
<accession>A0A518B5E6</accession>
<feature type="signal peptide" evidence="2">
    <location>
        <begin position="1"/>
        <end position="27"/>
    </location>
</feature>
<sequence length="135" mass="14266" precursor="true">MNTSARRPLLFVSLVLLVPACGGTAHPTTYPVSGSVHYKGEPLAVGVITFHPDKGRAAYGTIKGGEILGVTTFRQGDGALPGHHRVVVESTKEDPNDPFSSTSLIPEKYGNPDTSGLEADLSSSRGNTLTYELKD</sequence>
<feature type="compositionally biased region" description="Polar residues" evidence="1">
    <location>
        <begin position="121"/>
        <end position="135"/>
    </location>
</feature>
<reference evidence="3 4" key="1">
    <citation type="submission" date="2019-02" db="EMBL/GenBank/DDBJ databases">
        <title>Deep-cultivation of Planctomycetes and their phenomic and genomic characterization uncovers novel biology.</title>
        <authorList>
            <person name="Wiegand S."/>
            <person name="Jogler M."/>
            <person name="Boedeker C."/>
            <person name="Pinto D."/>
            <person name="Vollmers J."/>
            <person name="Rivas-Marin E."/>
            <person name="Kohn T."/>
            <person name="Peeters S.H."/>
            <person name="Heuer A."/>
            <person name="Rast P."/>
            <person name="Oberbeckmann S."/>
            <person name="Bunk B."/>
            <person name="Jeske O."/>
            <person name="Meyerdierks A."/>
            <person name="Storesund J.E."/>
            <person name="Kallscheuer N."/>
            <person name="Luecker S."/>
            <person name="Lage O.M."/>
            <person name="Pohl T."/>
            <person name="Merkel B.J."/>
            <person name="Hornburger P."/>
            <person name="Mueller R.-W."/>
            <person name="Bruemmer F."/>
            <person name="Labrenz M."/>
            <person name="Spormann A.M."/>
            <person name="Op den Camp H."/>
            <person name="Overmann J."/>
            <person name="Amann R."/>
            <person name="Jetten M.S.M."/>
            <person name="Mascher T."/>
            <person name="Medema M.H."/>
            <person name="Devos D.P."/>
            <person name="Kaster A.-K."/>
            <person name="Ovreas L."/>
            <person name="Rohde M."/>
            <person name="Galperin M.Y."/>
            <person name="Jogler C."/>
        </authorList>
    </citation>
    <scope>NUCLEOTIDE SEQUENCE [LARGE SCALE GENOMIC DNA]</scope>
    <source>
        <strain evidence="3 4">Pan216</strain>
    </source>
</reference>
<gene>
    <name evidence="3" type="ORF">Pan216_30560</name>
</gene>
<protein>
    <submittedName>
        <fullName evidence="3">Uncharacterized protein</fullName>
    </submittedName>
</protein>
<dbReference type="Proteomes" id="UP000317093">
    <property type="component" value="Chromosome"/>
</dbReference>